<keyword evidence="4" id="KW-0859">Xylose metabolism</keyword>
<dbReference type="FunFam" id="3.30.420.40:FF:000118">
    <property type="entry name" value="Xylulose kinase 2"/>
    <property type="match status" value="1"/>
</dbReference>
<accession>A0ABD3GPH5</accession>
<feature type="domain" description="Carbohydrate kinase FGGY N-terminal" evidence="5">
    <location>
        <begin position="136"/>
        <end position="265"/>
    </location>
</feature>
<dbReference type="GO" id="GO:0005524">
    <property type="term" value="F:ATP binding"/>
    <property type="evidence" value="ECO:0007669"/>
    <property type="project" value="UniProtKB-KW"/>
</dbReference>
<protein>
    <recommendedName>
        <fullName evidence="4">Xylulose kinase</fullName>
        <ecNumber evidence="4">2.7.1.17</ecNumber>
    </recommendedName>
</protein>
<gene>
    <name evidence="7" type="ORF">R1sor_024078</name>
</gene>
<keyword evidence="4" id="KW-0119">Carbohydrate metabolism</keyword>
<reference evidence="7 8" key="1">
    <citation type="submission" date="2024-09" db="EMBL/GenBank/DDBJ databases">
        <title>Chromosome-scale assembly of Riccia sorocarpa.</title>
        <authorList>
            <person name="Paukszto L."/>
        </authorList>
    </citation>
    <scope>NUCLEOTIDE SEQUENCE [LARGE SCALE GENOMIC DNA]</scope>
    <source>
        <strain evidence="7">LP-2024</strain>
        <tissue evidence="7">Aerial parts of the thallus</tissue>
    </source>
</reference>
<evidence type="ECO:0000256" key="3">
    <source>
        <dbReference type="ARBA" id="ARBA00022777"/>
    </source>
</evidence>
<dbReference type="GO" id="GO:0042732">
    <property type="term" value="P:D-xylose metabolic process"/>
    <property type="evidence" value="ECO:0007669"/>
    <property type="project" value="UniProtKB-UniRule"/>
</dbReference>
<dbReference type="Proteomes" id="UP001633002">
    <property type="component" value="Unassembled WGS sequence"/>
</dbReference>
<dbReference type="InterPro" id="IPR018484">
    <property type="entry name" value="FGGY_N"/>
</dbReference>
<dbReference type="EC" id="2.7.1.17" evidence="4"/>
<comment type="caution">
    <text evidence="7">The sequence shown here is derived from an EMBL/GenBank/DDBJ whole genome shotgun (WGS) entry which is preliminary data.</text>
</comment>
<comment type="similarity">
    <text evidence="1 4">Belongs to the FGGY kinase family.</text>
</comment>
<keyword evidence="3 4" id="KW-0418">Kinase</keyword>
<dbReference type="SUPFAM" id="SSF53067">
    <property type="entry name" value="Actin-like ATPase domain"/>
    <property type="match status" value="2"/>
</dbReference>
<dbReference type="PANTHER" id="PTHR10196">
    <property type="entry name" value="SUGAR KINASE"/>
    <property type="match status" value="1"/>
</dbReference>
<evidence type="ECO:0000313" key="7">
    <source>
        <dbReference type="EMBL" id="KAL3681122.1"/>
    </source>
</evidence>
<dbReference type="InterPro" id="IPR042024">
    <property type="entry name" value="D-XK_euk"/>
</dbReference>
<dbReference type="Pfam" id="PF00370">
    <property type="entry name" value="FGGY_N"/>
    <property type="match status" value="1"/>
</dbReference>
<evidence type="ECO:0000259" key="5">
    <source>
        <dbReference type="Pfam" id="PF00370"/>
    </source>
</evidence>
<organism evidence="7 8">
    <name type="scientific">Riccia sorocarpa</name>
    <dbReference type="NCBI Taxonomy" id="122646"/>
    <lineage>
        <taxon>Eukaryota</taxon>
        <taxon>Viridiplantae</taxon>
        <taxon>Streptophyta</taxon>
        <taxon>Embryophyta</taxon>
        <taxon>Marchantiophyta</taxon>
        <taxon>Marchantiopsida</taxon>
        <taxon>Marchantiidae</taxon>
        <taxon>Marchantiales</taxon>
        <taxon>Ricciaceae</taxon>
        <taxon>Riccia</taxon>
    </lineage>
</organism>
<evidence type="ECO:0000256" key="2">
    <source>
        <dbReference type="ARBA" id="ARBA00022679"/>
    </source>
</evidence>
<dbReference type="InterPro" id="IPR000577">
    <property type="entry name" value="Carb_kinase_FGGY"/>
</dbReference>
<keyword evidence="4" id="KW-0547">Nucleotide-binding</keyword>
<comment type="catalytic activity">
    <reaction evidence="4">
        <text>D-xylulose + ATP = D-xylulose 5-phosphate + ADP + H(+)</text>
        <dbReference type="Rhea" id="RHEA:10964"/>
        <dbReference type="ChEBI" id="CHEBI:15378"/>
        <dbReference type="ChEBI" id="CHEBI:17140"/>
        <dbReference type="ChEBI" id="CHEBI:30616"/>
        <dbReference type="ChEBI" id="CHEBI:57737"/>
        <dbReference type="ChEBI" id="CHEBI:456216"/>
        <dbReference type="EC" id="2.7.1.17"/>
    </reaction>
</comment>
<keyword evidence="2 4" id="KW-0808">Transferase</keyword>
<dbReference type="GO" id="GO:0004856">
    <property type="term" value="F:D-xylulokinase activity"/>
    <property type="evidence" value="ECO:0007669"/>
    <property type="project" value="UniProtKB-UniRule"/>
</dbReference>
<dbReference type="PANTHER" id="PTHR10196:SF57">
    <property type="entry name" value="XYLULOSE KINASE"/>
    <property type="match status" value="1"/>
</dbReference>
<dbReference type="InterPro" id="IPR043129">
    <property type="entry name" value="ATPase_NBD"/>
</dbReference>
<evidence type="ECO:0000313" key="8">
    <source>
        <dbReference type="Proteomes" id="UP001633002"/>
    </source>
</evidence>
<keyword evidence="4" id="KW-0067">ATP-binding</keyword>
<evidence type="ECO:0000256" key="4">
    <source>
        <dbReference type="RuleBase" id="RU367058"/>
    </source>
</evidence>
<keyword evidence="8" id="KW-1185">Reference proteome</keyword>
<sequence>MGSQDESIYLGFDSSTQSLKVTAMDSKFRILAFEQVHFDSDLPQYETKDGVHRNRGWEGRITSPVLMWVEALELALERLQQKDFPFDKVVAISGSGQQHGSVYWKTGSGEVLNNLDASKPLVSQLKDVFATHDSPIWMDSSTSKQCREIEEAAGGAQALCDLTGSRAHERFTGPQIRKLYQEQEHVYNNTERISLVSSFMASLFVGKYASIDYADGAGMNLMDMKRKEWSDGLLEATAPSLKGKLGPLAPSHGIAGKIHLYFISRYRFNPECVEVNWSGDNPCSLAGLAIEKPGDLGISLGTSDTVFGVSADPKPGVDGHVFPNPVDPNSYMCMLCYKNGSLTRQEVRDRCAGKSWDIFNQYLDDTPPLNEGKIGFYFKETEILPPLPAGIHRFDLSGADGAPLGHGRVDTFGAATEVRAIVEGQFMAMRSHARNFGMPDPERVIATGGASANHHLLRVCADVFGCDVYIASRPDSSSLGAALRAAHGFRLQTDETFSFSSLIKEASEDGATQLSLATKAPDTELHKSYDKLADQKLQYEHLLLQLAVVQAIPID</sequence>
<comment type="function">
    <text evidence="4">Mediates 1-deoxy-D-xylulose (DX) phosphorylation in the cytoplasm prior to the translocation of 1-deoxy-D-xylulose 5-phosphate into plastids. Can also phosphorylate D-xylulose (Xyl). Uses preferentially ATP as cosubstrate.</text>
</comment>
<evidence type="ECO:0000259" key="6">
    <source>
        <dbReference type="Pfam" id="PF02782"/>
    </source>
</evidence>
<proteinExistence type="inferred from homology"/>
<dbReference type="PIRSF" id="PIRSF000538">
    <property type="entry name" value="GlpK"/>
    <property type="match status" value="1"/>
</dbReference>
<dbReference type="Pfam" id="PF02782">
    <property type="entry name" value="FGGY_C"/>
    <property type="match status" value="1"/>
</dbReference>
<dbReference type="InterPro" id="IPR018485">
    <property type="entry name" value="FGGY_C"/>
</dbReference>
<dbReference type="AlphaFoldDB" id="A0ABD3GPH5"/>
<evidence type="ECO:0000256" key="1">
    <source>
        <dbReference type="ARBA" id="ARBA00009156"/>
    </source>
</evidence>
<name>A0ABD3GPH5_9MARC</name>
<dbReference type="EMBL" id="JBJQOH010000007">
    <property type="protein sequence ID" value="KAL3681122.1"/>
    <property type="molecule type" value="Genomic_DNA"/>
</dbReference>
<dbReference type="CDD" id="cd07776">
    <property type="entry name" value="ASKHA_NBD_FGGY_SpXK-like"/>
    <property type="match status" value="1"/>
</dbReference>
<dbReference type="Gene3D" id="3.30.420.40">
    <property type="match status" value="2"/>
</dbReference>
<feature type="domain" description="Carbohydrate kinase FGGY C-terminal" evidence="6">
    <location>
        <begin position="298"/>
        <end position="487"/>
    </location>
</feature>